<dbReference type="RefSeq" id="WP_020949743.1">
    <property type="nucleotide sequence ID" value="NC_022041.1"/>
</dbReference>
<dbReference type="Gene3D" id="6.10.250.730">
    <property type="match status" value="1"/>
</dbReference>
<gene>
    <name evidence="1" type="ORF">JCM7686_0996</name>
</gene>
<name>S5XXF2_PARAH</name>
<dbReference type="PATRIC" id="fig|1367847.3.peg.960"/>
<dbReference type="HOGENOM" id="CLU_164051_0_0_5"/>
<organism evidence="1 2">
    <name type="scientific">Paracoccus aminophilus JCM 7686</name>
    <dbReference type="NCBI Taxonomy" id="1367847"/>
    <lineage>
        <taxon>Bacteria</taxon>
        <taxon>Pseudomonadati</taxon>
        <taxon>Pseudomonadota</taxon>
        <taxon>Alphaproteobacteria</taxon>
        <taxon>Rhodobacterales</taxon>
        <taxon>Paracoccaceae</taxon>
        <taxon>Paracoccus</taxon>
    </lineage>
</organism>
<dbReference type="EMBL" id="CP006650">
    <property type="protein sequence ID" value="AGT08105.1"/>
    <property type="molecule type" value="Genomic_DNA"/>
</dbReference>
<dbReference type="eggNOG" id="ENOG5032ZF1">
    <property type="taxonomic scope" value="Bacteria"/>
</dbReference>
<keyword evidence="2" id="KW-1185">Reference proteome</keyword>
<evidence type="ECO:0008006" key="3">
    <source>
        <dbReference type="Google" id="ProtNLM"/>
    </source>
</evidence>
<dbReference type="KEGG" id="pami:JCM7686_0996"/>
<dbReference type="Proteomes" id="UP000015480">
    <property type="component" value="Chromosome"/>
</dbReference>
<dbReference type="AlphaFoldDB" id="S5XXF2"/>
<evidence type="ECO:0000313" key="1">
    <source>
        <dbReference type="EMBL" id="AGT08105.1"/>
    </source>
</evidence>
<proteinExistence type="predicted"/>
<dbReference type="OrthoDB" id="7864549at2"/>
<accession>S5XXF2</accession>
<evidence type="ECO:0000313" key="2">
    <source>
        <dbReference type="Proteomes" id="UP000015480"/>
    </source>
</evidence>
<reference evidence="1 2" key="1">
    <citation type="journal article" date="2014" name="BMC Genomics">
        <title>Architecture and functions of a multipartite genome of the methylotrophic bacterium Paracoccus aminophilus JCM 7686, containing primary and secondary chromids.</title>
        <authorList>
            <person name="Dziewit L."/>
            <person name="Czarnecki J."/>
            <person name="Wibberg D."/>
            <person name="Radlinska M."/>
            <person name="Mrozek P."/>
            <person name="Szymczak M."/>
            <person name="Schluter A."/>
            <person name="Puhler A."/>
            <person name="Bartosik D."/>
        </authorList>
    </citation>
    <scope>NUCLEOTIDE SEQUENCE [LARGE SCALE GENOMIC DNA]</scope>
    <source>
        <strain evidence="1">JCM 7686</strain>
    </source>
</reference>
<dbReference type="STRING" id="1367847.JCM7686_0996"/>
<protein>
    <recommendedName>
        <fullName evidence="3">DUF982 domain-containing protein</fullName>
    </recommendedName>
</protein>
<dbReference type="Pfam" id="PF06169">
    <property type="entry name" value="DUF982"/>
    <property type="match status" value="1"/>
</dbReference>
<dbReference type="InterPro" id="IPR010385">
    <property type="entry name" value="DUF982"/>
</dbReference>
<sequence length="91" mass="10072">MIELNWGKPLAFDTAQSGTSYTISTIEQAQYWLEEKWPTADLPRDAGVLRDKALCAVEDAMACLIPVEEARIAFSKAAQHAGFCNLRLASR</sequence>